<accession>A0A6B4FHJ1</accession>
<organism evidence="2 5">
    <name type="scientific">Clostridium botulinum</name>
    <dbReference type="NCBI Taxonomy" id="1491"/>
    <lineage>
        <taxon>Bacteria</taxon>
        <taxon>Bacillati</taxon>
        <taxon>Bacillota</taxon>
        <taxon>Clostridia</taxon>
        <taxon>Eubacteriales</taxon>
        <taxon>Clostridiaceae</taxon>
        <taxon>Clostridium</taxon>
    </lineage>
</organism>
<feature type="transmembrane region" description="Helical" evidence="1">
    <location>
        <begin position="339"/>
        <end position="357"/>
    </location>
</feature>
<feature type="transmembrane region" description="Helical" evidence="1">
    <location>
        <begin position="288"/>
        <end position="308"/>
    </location>
</feature>
<feature type="transmembrane region" description="Helical" evidence="1">
    <location>
        <begin position="175"/>
        <end position="196"/>
    </location>
</feature>
<sequence>MAIYVLVFILSLIFINIGQKLESYKNYVLGKICYIIAILLPTMLAGFRDYNIGTDVNVYAVPMFNDAIRYINLADYLLHSSQAIFSEPLYGTMNFIISRFTINPFWILFSISLIINSFTFLGCYKYKNKIKLWFLMFLFYFTFYNLSLNMMRQSIAISIIFYATNFIFEKKINKYYLWVIVAIGFHTSGIIAIVFYPFYQYINTKFAFKYRKIINPMIIFSMIFFILLINPITNYLVSIGFIRENYNNYLNGSVFGSGFNFKFFILSVIEMILIFCPKRYIKTVSFQYNYLVLMSVIGFVLSQLTFISIYIVRIAYYFLFVRMYVYGLIVYLSPKKRKFILLLLIVIYFIIYWIYVYCYCGLNETVPYKMYLK</sequence>
<keyword evidence="1" id="KW-0812">Transmembrane</keyword>
<evidence type="ECO:0000313" key="5">
    <source>
        <dbReference type="Proteomes" id="UP000476820"/>
    </source>
</evidence>
<dbReference type="RefSeq" id="WP_061298009.1">
    <property type="nucleotide sequence ID" value="NZ_LFPA01000137.1"/>
</dbReference>
<dbReference type="InterPro" id="IPR049458">
    <property type="entry name" value="EpsG-like"/>
</dbReference>
<protein>
    <submittedName>
        <fullName evidence="2">EpsG family protein</fullName>
    </submittedName>
</protein>
<reference evidence="4 5" key="1">
    <citation type="submission" date="2019-04" db="EMBL/GenBank/DDBJ databases">
        <title>Genome sequencing of Clostridium botulinum Groups I-IV and Clostridium butyricum.</title>
        <authorList>
            <person name="Brunt J."/>
            <person name="Van Vliet A.H.M."/>
            <person name="Stringer S.C."/>
            <person name="Carter A.T."/>
            <person name="Peck M.W."/>
        </authorList>
    </citation>
    <scope>NUCLEOTIDE SEQUENCE [LARGE SCALE GENOMIC DNA]</scope>
    <source>
        <strain evidence="2 5">1605</strain>
        <strain evidence="3 4">CB-K-33E</strain>
    </source>
</reference>
<dbReference type="EMBL" id="SWVK01000011">
    <property type="protein sequence ID" value="NFN35346.1"/>
    <property type="molecule type" value="Genomic_DNA"/>
</dbReference>
<keyword evidence="1" id="KW-0472">Membrane</keyword>
<dbReference type="AlphaFoldDB" id="A0A6B4FHJ1"/>
<feature type="transmembrane region" description="Helical" evidence="1">
    <location>
        <begin position="254"/>
        <end position="276"/>
    </location>
</feature>
<feature type="transmembrane region" description="Helical" evidence="1">
    <location>
        <begin position="136"/>
        <end position="163"/>
    </location>
</feature>
<comment type="caution">
    <text evidence="2">The sequence shown here is derived from an EMBL/GenBank/DDBJ whole genome shotgun (WGS) entry which is preliminary data.</text>
</comment>
<dbReference type="Pfam" id="PF14897">
    <property type="entry name" value="EpsG"/>
    <property type="match status" value="1"/>
</dbReference>
<evidence type="ECO:0000313" key="4">
    <source>
        <dbReference type="Proteomes" id="UP000473681"/>
    </source>
</evidence>
<dbReference type="EMBL" id="SWOV01000038">
    <property type="protein sequence ID" value="NFF88753.1"/>
    <property type="molecule type" value="Genomic_DNA"/>
</dbReference>
<keyword evidence="1" id="KW-1133">Transmembrane helix</keyword>
<feature type="transmembrane region" description="Helical" evidence="1">
    <location>
        <begin position="314"/>
        <end position="332"/>
    </location>
</feature>
<gene>
    <name evidence="2" type="ORF">FC774_12885</name>
    <name evidence="3" type="ORF">FDB51_09420</name>
</gene>
<feature type="transmembrane region" description="Helical" evidence="1">
    <location>
        <begin position="217"/>
        <end position="242"/>
    </location>
</feature>
<evidence type="ECO:0000313" key="2">
    <source>
        <dbReference type="EMBL" id="NFF88753.1"/>
    </source>
</evidence>
<name>A0A6B4FHJ1_CLOBO</name>
<dbReference type="Proteomes" id="UP000473681">
    <property type="component" value="Unassembled WGS sequence"/>
</dbReference>
<feature type="transmembrane region" description="Helical" evidence="1">
    <location>
        <begin position="28"/>
        <end position="47"/>
    </location>
</feature>
<evidence type="ECO:0000256" key="1">
    <source>
        <dbReference type="SAM" id="Phobius"/>
    </source>
</evidence>
<feature type="transmembrane region" description="Helical" evidence="1">
    <location>
        <begin position="105"/>
        <end position="124"/>
    </location>
</feature>
<dbReference type="Proteomes" id="UP000476820">
    <property type="component" value="Unassembled WGS sequence"/>
</dbReference>
<proteinExistence type="predicted"/>
<evidence type="ECO:0000313" key="3">
    <source>
        <dbReference type="EMBL" id="NFN35346.1"/>
    </source>
</evidence>